<reference evidence="2 3" key="1">
    <citation type="submission" date="2006-10" db="EMBL/GenBank/DDBJ databases">
        <title>The Genome Sequence of Batrachochytrium dendrobatidis JEL423.</title>
        <authorList>
            <consortium name="The Broad Institute Genome Sequencing Platform"/>
            <person name="Birren B."/>
            <person name="Lander E."/>
            <person name="Galagan J."/>
            <person name="Cuomo C."/>
            <person name="Devon K."/>
            <person name="Jaffe D."/>
            <person name="Butler J."/>
            <person name="Alvarez P."/>
            <person name="Gnerre S."/>
            <person name="Grabherr M."/>
            <person name="Kleber M."/>
            <person name="Mauceli E."/>
            <person name="Brockman W."/>
            <person name="Young S."/>
            <person name="LaButti K."/>
            <person name="Sykes S."/>
            <person name="DeCaprio D."/>
            <person name="Crawford M."/>
            <person name="Koehrsen M."/>
            <person name="Engels R."/>
            <person name="Montgomery P."/>
            <person name="Pearson M."/>
            <person name="Howarth C."/>
            <person name="Larson L."/>
            <person name="White J."/>
            <person name="O'Leary S."/>
            <person name="Kodira C."/>
            <person name="Zeng Q."/>
            <person name="Yandava C."/>
            <person name="Alvarado L."/>
            <person name="Longcore J."/>
            <person name="James T."/>
        </authorList>
    </citation>
    <scope>NUCLEOTIDE SEQUENCE [LARGE SCALE GENOMIC DNA]</scope>
    <source>
        <strain evidence="2 3">JEL423</strain>
    </source>
</reference>
<dbReference type="VEuPathDB" id="FungiDB:BDEG_24318"/>
<reference evidence="2 3" key="2">
    <citation type="submission" date="2016-05" db="EMBL/GenBank/DDBJ databases">
        <title>Lineage-specific infection strategies underlie the spectrum of fungal disease in amphibians.</title>
        <authorList>
            <person name="Cuomo C.A."/>
            <person name="Farrer R.A."/>
            <person name="James T."/>
            <person name="Longcore J."/>
            <person name="Birren B."/>
        </authorList>
    </citation>
    <scope>NUCLEOTIDE SEQUENCE [LARGE SCALE GENOMIC DNA]</scope>
    <source>
        <strain evidence="2 3">JEL423</strain>
    </source>
</reference>
<feature type="region of interest" description="Disordered" evidence="1">
    <location>
        <begin position="140"/>
        <end position="162"/>
    </location>
</feature>
<evidence type="ECO:0000256" key="1">
    <source>
        <dbReference type="SAM" id="MobiDB-lite"/>
    </source>
</evidence>
<dbReference type="OrthoDB" id="10683672at2759"/>
<protein>
    <submittedName>
        <fullName evidence="2">Uncharacterized protein</fullName>
    </submittedName>
</protein>
<organism evidence="2 3">
    <name type="scientific">Batrachochytrium dendrobatidis (strain JEL423)</name>
    <dbReference type="NCBI Taxonomy" id="403673"/>
    <lineage>
        <taxon>Eukaryota</taxon>
        <taxon>Fungi</taxon>
        <taxon>Fungi incertae sedis</taxon>
        <taxon>Chytridiomycota</taxon>
        <taxon>Chytridiomycota incertae sedis</taxon>
        <taxon>Chytridiomycetes</taxon>
        <taxon>Rhizophydiales</taxon>
        <taxon>Rhizophydiales incertae sedis</taxon>
        <taxon>Batrachochytrium</taxon>
    </lineage>
</organism>
<dbReference type="Proteomes" id="UP000077115">
    <property type="component" value="Unassembled WGS sequence"/>
</dbReference>
<evidence type="ECO:0000313" key="3">
    <source>
        <dbReference type="Proteomes" id="UP000077115"/>
    </source>
</evidence>
<sequence length="523" mass="57755">MLGSLSDQFLNSTTQNTNHDITALPHSQVDPTITTMNDNSRTPIRLSANELASSLVDTTALIPTCSVQASPSLSAFGSASCNHLDHKSPQSGRRIRRTISPTRMKQLLKINGKLKDHSMGSHGIGTLHSIQSFEDISNSSEEHLYGSGHDDGSKDYAMSSQSNLSISHSAPVSTHFTTQGVSFEDPRTADSNLSDLDRTLIDPPANSLDPASSSLCPEAFVELDKVHVPYSTVASNLAHAKTMSFGMTEKSVRNTVSLRELNFDRHCANDISLANPDKHSVQNNQLTCFDAADHPAVTSEVFRTLHRPLSASFIIDTLASFEATSKQLETVIAQRKLLVEQEKKLIRMAEVQLSFLQQQQLELSNIHRRTSGWTGSDTDLHSDSDESEADHIPLFQSLPEFPHVNTFDLEDGDDRFSTITRHQPNLFKTTTETKTMEYNLTNAASINDSFRATSPYVVNRSPTPPSLDVRILSNESEHVPCSDLPTHMHFCNLDATAKHMKRPSFLSLFKNGTKTLKSRLTKT</sequence>
<dbReference type="AlphaFoldDB" id="A0A177WKH9"/>
<feature type="compositionally biased region" description="Basic and acidic residues" evidence="1">
    <location>
        <begin position="140"/>
        <end position="154"/>
    </location>
</feature>
<gene>
    <name evidence="2" type="ORF">BDEG_24318</name>
</gene>
<dbReference type="EMBL" id="DS022304">
    <property type="protein sequence ID" value="OAJ40607.1"/>
    <property type="molecule type" value="Genomic_DNA"/>
</dbReference>
<proteinExistence type="predicted"/>
<name>A0A177WKH9_BATDL</name>
<evidence type="ECO:0000313" key="2">
    <source>
        <dbReference type="EMBL" id="OAJ40607.1"/>
    </source>
</evidence>
<accession>A0A177WKH9</accession>